<dbReference type="InterPro" id="IPR036872">
    <property type="entry name" value="CH_dom_sf"/>
</dbReference>
<sequence length="1175" mass="128297">MWAASRFVERSLDETAPAAGAAAARRYPGQGRPARGPPPVGAIAAARRGAHRPRPAPDGRTAGRFAPAEPEPEKEQAADALMPYLPPNMPPVLDSGALGAEEPRPEPKPGVVRAGALAGFLLVGGKKKWCVLDGDDPLDAALVVADDAEAVDDGARYSLSKVELERPKNKGKRVDVFRVKHGDEAFVVRVAPPEAKAKDDGEKEKEDAVPLQDWVATLNARRADAVAAAEAAAAKAPSTPSPPPSPQKPGPEEVTLNLDDELGVVVREVDGGRLVVAAVARGSQAQTLVRPGWEIVECDGAEVRGRDDLEDALRDALPAGRATVGFERAPDRGDADLDFSYDCFDLDDLVCGAAHEPPPPPPPVGAELSGASGRVAATLAGLKGAAAPDGMIGGYTRSELTKTKLRTPKVSVRKLAQYVRWIDASGVWPNPLTVDRVHGELRNGLLLCRLMQRLVPGTTYSRLHHKPRSKAVCIANIEQALGVVWRSGRVNNSLVASAAQIYDCCEKKPDRANVLLREIFDVYVFRELKRKGARVLAWYDDVLARANFGAALPEAAAKRPFAGLWDFFEDGAALGTVLKYFVGPKALAAGEEREGLSSYEVIKKDLDDIFELLRSLDVPVLWTADDWATFPDDEFVLAQLDAVYERFRDCQCAVPQDLEAVDLALHSESARARSLLGDDLGPSPPTSPASPRPAAPARDEIALPRVLEGNHDAHFFSDAFAHVERDGADFEGALHDDAYTRADGVPTTVKELAAAREHLADFGERGRRELKHKRAAADLRRKMLAIADLPSPERDAREEDVDREFELLDAAAGDLERRLRDEADELDKAEAGLVAGPVRVRPDDFGSPAKRRERRRERLANEKAVRAQESGWVATGSKWETHNLLIRKAMNRVPDGDEPPAKEKTEAPKDREDVMWDFFRHRLRERQDAYFKKRDAEVQRGLEELRREHDAAPPAPVLETLDDDDPQRLVLQVQQSIRNEELRLFALEEERTLVALDVRAGAPLRDVDPFRAAVKAGGRPESPTRVFDALHREPPKARRETPPLPPAETFLHDARVLALVERNSERPFLVRVVSAVLDDGQLRELRAYAADDESGKPALAWSDEDSGDLVGFAILDEVASVAPGRDPRVFKLALKPMNPRAVKNSGGLRTICFRCDDAADARKYHAALAALASAI</sequence>
<dbReference type="Gene3D" id="1.10.418.10">
    <property type="entry name" value="Calponin-like domain"/>
    <property type="match status" value="1"/>
</dbReference>
<feature type="region of interest" description="Disordered" evidence="1">
    <location>
        <begin position="838"/>
        <end position="864"/>
    </location>
</feature>
<feature type="compositionally biased region" description="Pro residues" evidence="1">
    <location>
        <begin position="239"/>
        <end position="249"/>
    </location>
</feature>
<dbReference type="EMBL" id="JBBJCI010000252">
    <property type="protein sequence ID" value="KAK7237313.1"/>
    <property type="molecule type" value="Genomic_DNA"/>
</dbReference>
<feature type="region of interest" description="Disordered" evidence="1">
    <location>
        <begin position="891"/>
        <end position="910"/>
    </location>
</feature>
<reference evidence="2 3" key="1">
    <citation type="submission" date="2024-03" db="EMBL/GenBank/DDBJ databases">
        <title>Aureococcus anophagefferens CCMP1851 and Kratosvirus quantuckense: Draft genome of a second virus-susceptible host strain in the model system.</title>
        <authorList>
            <person name="Chase E."/>
            <person name="Truchon A.R."/>
            <person name="Schepens W."/>
            <person name="Wilhelm S.W."/>
        </authorList>
    </citation>
    <scope>NUCLEOTIDE SEQUENCE [LARGE SCALE GENOMIC DNA]</scope>
    <source>
        <strain evidence="2 3">CCMP1851</strain>
    </source>
</reference>
<feature type="compositionally biased region" description="Low complexity" evidence="1">
    <location>
        <begin position="16"/>
        <end position="34"/>
    </location>
</feature>
<proteinExistence type="predicted"/>
<evidence type="ECO:0008006" key="4">
    <source>
        <dbReference type="Google" id="ProtNLM"/>
    </source>
</evidence>
<comment type="caution">
    <text evidence="2">The sequence shown here is derived from an EMBL/GenBank/DDBJ whole genome shotgun (WGS) entry which is preliminary data.</text>
</comment>
<dbReference type="Proteomes" id="UP001363151">
    <property type="component" value="Unassembled WGS sequence"/>
</dbReference>
<protein>
    <recommendedName>
        <fullName evidence="4">Calponin-homology (CH) domain-containing protein</fullName>
    </recommendedName>
</protein>
<gene>
    <name evidence="2" type="ORF">SO694_00096028</name>
</gene>
<evidence type="ECO:0000256" key="1">
    <source>
        <dbReference type="SAM" id="MobiDB-lite"/>
    </source>
</evidence>
<keyword evidence="3" id="KW-1185">Reference proteome</keyword>
<evidence type="ECO:0000313" key="3">
    <source>
        <dbReference type="Proteomes" id="UP001363151"/>
    </source>
</evidence>
<dbReference type="SUPFAM" id="SSF47576">
    <property type="entry name" value="Calponin-homology domain, CH-domain"/>
    <property type="match status" value="1"/>
</dbReference>
<feature type="compositionally biased region" description="Low complexity" evidence="1">
    <location>
        <begin position="228"/>
        <end position="238"/>
    </location>
</feature>
<feature type="region of interest" description="Disordered" evidence="1">
    <location>
        <begin position="228"/>
        <end position="254"/>
    </location>
</feature>
<feature type="region of interest" description="Disordered" evidence="1">
    <location>
        <begin position="1"/>
        <end position="110"/>
    </location>
</feature>
<feature type="compositionally biased region" description="Pro residues" evidence="1">
    <location>
        <begin position="682"/>
        <end position="694"/>
    </location>
</feature>
<feature type="compositionally biased region" description="Basic and acidic residues" evidence="1">
    <location>
        <begin position="899"/>
        <end position="910"/>
    </location>
</feature>
<accession>A0ABR1FSF3</accession>
<feature type="region of interest" description="Disordered" evidence="1">
    <location>
        <begin position="675"/>
        <end position="696"/>
    </location>
</feature>
<name>A0ABR1FSF3_AURAN</name>
<organism evidence="2 3">
    <name type="scientific">Aureococcus anophagefferens</name>
    <name type="common">Harmful bloom alga</name>
    <dbReference type="NCBI Taxonomy" id="44056"/>
    <lineage>
        <taxon>Eukaryota</taxon>
        <taxon>Sar</taxon>
        <taxon>Stramenopiles</taxon>
        <taxon>Ochrophyta</taxon>
        <taxon>Pelagophyceae</taxon>
        <taxon>Pelagomonadales</taxon>
        <taxon>Pelagomonadaceae</taxon>
        <taxon>Aureococcus</taxon>
    </lineage>
</organism>
<dbReference type="CDD" id="cd00014">
    <property type="entry name" value="CH_SF"/>
    <property type="match status" value="1"/>
</dbReference>
<evidence type="ECO:0000313" key="2">
    <source>
        <dbReference type="EMBL" id="KAK7237313.1"/>
    </source>
</evidence>